<protein>
    <submittedName>
        <fullName evidence="2">Uncharacterized protein</fullName>
    </submittedName>
</protein>
<feature type="compositionally biased region" description="Low complexity" evidence="1">
    <location>
        <begin position="40"/>
        <end position="57"/>
    </location>
</feature>
<feature type="compositionally biased region" description="Low complexity" evidence="1">
    <location>
        <begin position="302"/>
        <end position="314"/>
    </location>
</feature>
<evidence type="ECO:0000256" key="1">
    <source>
        <dbReference type="SAM" id="MobiDB-lite"/>
    </source>
</evidence>
<feature type="region of interest" description="Disordered" evidence="1">
    <location>
        <begin position="35"/>
        <end position="57"/>
    </location>
</feature>
<proteinExistence type="predicted"/>
<reference evidence="2 3" key="1">
    <citation type="submission" date="2016-07" db="EMBL/GenBank/DDBJ databases">
        <title>Pervasive Adenine N6-methylation of Active Genes in Fungi.</title>
        <authorList>
            <consortium name="DOE Joint Genome Institute"/>
            <person name="Mondo S.J."/>
            <person name="Dannebaum R.O."/>
            <person name="Kuo R.C."/>
            <person name="Labutti K."/>
            <person name="Haridas S."/>
            <person name="Kuo A."/>
            <person name="Salamov A."/>
            <person name="Ahrendt S.R."/>
            <person name="Lipzen A."/>
            <person name="Sullivan W."/>
            <person name="Andreopoulos W.B."/>
            <person name="Clum A."/>
            <person name="Lindquist E."/>
            <person name="Daum C."/>
            <person name="Ramamoorthy G.K."/>
            <person name="Gryganskyi A."/>
            <person name="Culley D."/>
            <person name="Magnuson J.K."/>
            <person name="James T.Y."/>
            <person name="O'Malley M.A."/>
            <person name="Stajich J.E."/>
            <person name="Spatafora J.W."/>
            <person name="Visel A."/>
            <person name="Grigoriev I.V."/>
        </authorList>
    </citation>
    <scope>NUCLEOTIDE SEQUENCE [LARGE SCALE GENOMIC DNA]</scope>
    <source>
        <strain evidence="2 3">PL171</strain>
    </source>
</reference>
<keyword evidence="3" id="KW-1185">Reference proteome</keyword>
<sequence>MPSVDGHQPSPLVSVSPDRFMSNCPTLPFNNKAMSHRSPLHSSDSLAPSLSSWSSSETESQTRCRSFTYPQGTFLPPATGLTLESSDHDPSPQVNAFLANPTVHRTHDNKGYQCPLCPQVFRDSYSTMSSNSSQHSHFSESASSPRRQVRTEALKEHLGVKHNLLPKHPCPFRNHTRCKSSPHGFVKCHRLANHIFDNALCRASAVAALDSASDDDASVVAADQGLIESIRWALGPNARTCTVAELADLFKARLVKRLDAASAASTLTTASASADKSGGKRRAKQARVVDMDDVENHAPRPATTSSSESSASEASNKRRRTLATTSEVEFTRFWNQLHSDLPSSSLPTSANDNVITFTLSPPTSPTSTLDWFSDMISNSTSTDTVSTCPFPSSLASTSPCPFQSLQIPTPQPSPSPLVLPTILPNSQPALMDPLMLTTAAAFDMPPAHALAPPPPVPTSAVASTLASTLDCGLFYPPVTQVAQISPFALPPALPVPRQKGWSGV</sequence>
<feature type="region of interest" description="Disordered" evidence="1">
    <location>
        <begin position="266"/>
        <end position="323"/>
    </location>
</feature>
<comment type="caution">
    <text evidence="2">The sequence shown here is derived from an EMBL/GenBank/DDBJ whole genome shotgun (WGS) entry which is preliminary data.</text>
</comment>
<feature type="compositionally biased region" description="Basic and acidic residues" evidence="1">
    <location>
        <begin position="287"/>
        <end position="298"/>
    </location>
</feature>
<evidence type="ECO:0000313" key="3">
    <source>
        <dbReference type="Proteomes" id="UP000193411"/>
    </source>
</evidence>
<dbReference type="Proteomes" id="UP000193411">
    <property type="component" value="Unassembled WGS sequence"/>
</dbReference>
<gene>
    <name evidence="2" type="ORF">BCR44DRAFT_1276440</name>
</gene>
<name>A0A1Y2H9I7_9FUNG</name>
<evidence type="ECO:0000313" key="2">
    <source>
        <dbReference type="EMBL" id="ORZ31247.1"/>
    </source>
</evidence>
<dbReference type="AlphaFoldDB" id="A0A1Y2H9I7"/>
<organism evidence="2 3">
    <name type="scientific">Catenaria anguillulae PL171</name>
    <dbReference type="NCBI Taxonomy" id="765915"/>
    <lineage>
        <taxon>Eukaryota</taxon>
        <taxon>Fungi</taxon>
        <taxon>Fungi incertae sedis</taxon>
        <taxon>Blastocladiomycota</taxon>
        <taxon>Blastocladiomycetes</taxon>
        <taxon>Blastocladiales</taxon>
        <taxon>Catenariaceae</taxon>
        <taxon>Catenaria</taxon>
    </lineage>
</organism>
<accession>A0A1Y2H9I7</accession>
<dbReference type="EMBL" id="MCFL01000064">
    <property type="protein sequence ID" value="ORZ31247.1"/>
    <property type="molecule type" value="Genomic_DNA"/>
</dbReference>